<feature type="compositionally biased region" description="Low complexity" evidence="1">
    <location>
        <begin position="483"/>
        <end position="495"/>
    </location>
</feature>
<feature type="region of interest" description="Disordered" evidence="1">
    <location>
        <begin position="100"/>
        <end position="183"/>
    </location>
</feature>
<keyword evidence="2" id="KW-1133">Transmembrane helix</keyword>
<dbReference type="Proteomes" id="UP000433883">
    <property type="component" value="Unassembled WGS sequence"/>
</dbReference>
<dbReference type="EMBL" id="WNWQ01001309">
    <property type="protein sequence ID" value="KAE9961758.1"/>
    <property type="molecule type" value="Genomic_DNA"/>
</dbReference>
<feature type="region of interest" description="Disordered" evidence="1">
    <location>
        <begin position="349"/>
        <end position="405"/>
    </location>
</feature>
<feature type="compositionally biased region" description="Acidic residues" evidence="1">
    <location>
        <begin position="394"/>
        <end position="405"/>
    </location>
</feature>
<keyword evidence="2" id="KW-0472">Membrane</keyword>
<evidence type="ECO:0000313" key="4">
    <source>
        <dbReference type="Proteomes" id="UP000433883"/>
    </source>
</evidence>
<evidence type="ECO:0000313" key="3">
    <source>
        <dbReference type="EMBL" id="KAE9961758.1"/>
    </source>
</evidence>
<feature type="region of interest" description="Disordered" evidence="1">
    <location>
        <begin position="475"/>
        <end position="547"/>
    </location>
</feature>
<feature type="compositionally biased region" description="Polar residues" evidence="1">
    <location>
        <begin position="230"/>
        <end position="239"/>
    </location>
</feature>
<accession>A0A8H3U2H8</accession>
<dbReference type="AlphaFoldDB" id="A0A8H3U2H8"/>
<protein>
    <submittedName>
        <fullName evidence="3">Uncharacterized protein</fullName>
    </submittedName>
</protein>
<reference evidence="3 4" key="1">
    <citation type="submission" date="2019-11" db="EMBL/GenBank/DDBJ databases">
        <title>Venturia inaequalis Genome Resource.</title>
        <authorList>
            <person name="Lichtner F.J."/>
        </authorList>
    </citation>
    <scope>NUCLEOTIDE SEQUENCE [LARGE SCALE GENOMIC DNA]</scope>
    <source>
        <strain evidence="3">Bline_iso_100314</strain>
    </source>
</reference>
<feature type="region of interest" description="Disordered" evidence="1">
    <location>
        <begin position="201"/>
        <end position="265"/>
    </location>
</feature>
<evidence type="ECO:0000256" key="1">
    <source>
        <dbReference type="SAM" id="MobiDB-lite"/>
    </source>
</evidence>
<keyword evidence="2" id="KW-0812">Transmembrane</keyword>
<organism evidence="3 4">
    <name type="scientific">Venturia inaequalis</name>
    <name type="common">Apple scab fungus</name>
    <dbReference type="NCBI Taxonomy" id="5025"/>
    <lineage>
        <taxon>Eukaryota</taxon>
        <taxon>Fungi</taxon>
        <taxon>Dikarya</taxon>
        <taxon>Ascomycota</taxon>
        <taxon>Pezizomycotina</taxon>
        <taxon>Dothideomycetes</taxon>
        <taxon>Pleosporomycetidae</taxon>
        <taxon>Venturiales</taxon>
        <taxon>Venturiaceae</taxon>
        <taxon>Venturia</taxon>
    </lineage>
</organism>
<feature type="compositionally biased region" description="Low complexity" evidence="1">
    <location>
        <begin position="106"/>
        <end position="115"/>
    </location>
</feature>
<evidence type="ECO:0000256" key="2">
    <source>
        <dbReference type="SAM" id="Phobius"/>
    </source>
</evidence>
<proteinExistence type="predicted"/>
<feature type="transmembrane region" description="Helical" evidence="2">
    <location>
        <begin position="36"/>
        <end position="57"/>
    </location>
</feature>
<comment type="caution">
    <text evidence="3">The sequence shown here is derived from an EMBL/GenBank/DDBJ whole genome shotgun (WGS) entry which is preliminary data.</text>
</comment>
<feature type="region of interest" description="Disordered" evidence="1">
    <location>
        <begin position="573"/>
        <end position="609"/>
    </location>
</feature>
<name>A0A8H3U2H8_VENIN</name>
<sequence length="609" mass="67171">MPTINPTSLYSPQKWRRFYSSTSLIDPRKKIDISTWIILAVALSILASAFVILYLVWRNQRNARQEALEGEIDNAGMMTFGEEYGVDLCKVNDKFRQFAEEEERGTTGTEMGPIRRTPPRTGRRPSSPLSGKTLSGDDETVSQQLLRGPPSTPATPVFGISKPNRHTMQPILTCTPDRSDQESTVERELVEIERAGKPRGGWWSNVEEEPQELPRGGSRDFGSRMISSEELCSSPSDITPISPKRLSTILQSRHTTPEPPTLTGRESWNDFPPHSPPQTVALSIPTSLPEGFHGLPSSPSPYVNAPLPTIPPRAVARGRSPAPAPINTSRAAKRLYPEVIEEDVVDAPSLAPGHHYSQSQHRKYSNTPLPPIPSHPIPRSTSPSPQINVPAADFDSDYSDSADDDEVELREVRDFTFARDPSPEPELGMGRQIQIRKSSGRLEEWSPTRLSQCPTAIATPGMFSPVFIQQRATSPSLERIRSRSPSPFSPGSPGSVHPLKMNAPCAKQRSFSPEPLRISNDTDQEELHRPLSGPLPAPPTPRTQQAQAVGAAMVHLLNGRIQQHKLMQMQRKLGEGGPEVDPVKVRQVSEVQSPAWAEKRGWGVAARTD</sequence>
<gene>
    <name evidence="3" type="ORF">BLS_001409</name>
</gene>